<dbReference type="GO" id="GO:0005634">
    <property type="term" value="C:nucleus"/>
    <property type="evidence" value="ECO:0007669"/>
    <property type="project" value="UniProtKB-SubCell"/>
</dbReference>
<evidence type="ECO:0000256" key="2">
    <source>
        <dbReference type="ARBA" id="ARBA00023125"/>
    </source>
</evidence>
<evidence type="ECO:0000256" key="6">
    <source>
        <dbReference type="RuleBase" id="RU000682"/>
    </source>
</evidence>
<dbReference type="PANTHER" id="PTHR24208:SF166">
    <property type="entry name" value="LIM HOMEOBOX TRANSCRIPTION FACTOR 1 ALPHA, ISOFORM B"/>
    <property type="match status" value="1"/>
</dbReference>
<dbReference type="RefSeq" id="XP_024688531.1">
    <property type="nucleotide sequence ID" value="XM_024836231.1"/>
</dbReference>
<evidence type="ECO:0000256" key="7">
    <source>
        <dbReference type="SAM" id="MobiDB-lite"/>
    </source>
</evidence>
<dbReference type="PANTHER" id="PTHR24208">
    <property type="entry name" value="LIM/HOMEOBOX PROTEIN LHX"/>
    <property type="match status" value="1"/>
</dbReference>
<feature type="compositionally biased region" description="Basic and acidic residues" evidence="7">
    <location>
        <begin position="140"/>
        <end position="153"/>
    </location>
</feature>
<dbReference type="VEuPathDB" id="FungiDB:P168DRAFT_285752"/>
<dbReference type="PROSITE" id="PS50071">
    <property type="entry name" value="HOMEOBOX_2"/>
    <property type="match status" value="1"/>
</dbReference>
<evidence type="ECO:0000256" key="4">
    <source>
        <dbReference type="ARBA" id="ARBA00023242"/>
    </source>
</evidence>
<keyword evidence="2 5" id="KW-0238">DNA-binding</keyword>
<comment type="subcellular location">
    <subcellularLocation>
        <location evidence="1 5 6">Nucleus</location>
    </subcellularLocation>
</comment>
<reference evidence="9" key="1">
    <citation type="submission" date="2016-12" db="EMBL/GenBank/DDBJ databases">
        <title>The genomes of Aspergillus section Nigri reveals drivers in fungal speciation.</title>
        <authorList>
            <consortium name="DOE Joint Genome Institute"/>
            <person name="Vesth T.C."/>
            <person name="Nybo J."/>
            <person name="Theobald S."/>
            <person name="Brandl J."/>
            <person name="Frisvad J.C."/>
            <person name="Nielsen K.F."/>
            <person name="Lyhne E.K."/>
            <person name="Kogle M.E."/>
            <person name="Kuo A."/>
            <person name="Riley R."/>
            <person name="Clum A."/>
            <person name="Nolan M."/>
            <person name="Lipzen A."/>
            <person name="Salamov A."/>
            <person name="Henrissat B."/>
            <person name="Wiebenga A."/>
            <person name="De vries R.P."/>
            <person name="Grigoriev I.V."/>
            <person name="Mortensen U.H."/>
            <person name="Andersen M.R."/>
            <person name="Baker S.E."/>
        </authorList>
    </citation>
    <scope>NUCLEOTIDE SEQUENCE</scope>
    <source>
        <strain evidence="9">IBT 28561</strain>
    </source>
</reference>
<dbReference type="CDD" id="cd00086">
    <property type="entry name" value="homeodomain"/>
    <property type="match status" value="1"/>
</dbReference>
<dbReference type="GO" id="GO:0000981">
    <property type="term" value="F:DNA-binding transcription factor activity, RNA polymerase II-specific"/>
    <property type="evidence" value="ECO:0007669"/>
    <property type="project" value="TreeGrafter"/>
</dbReference>
<evidence type="ECO:0000259" key="8">
    <source>
        <dbReference type="PROSITE" id="PS50071"/>
    </source>
</evidence>
<dbReference type="OrthoDB" id="6159439at2759"/>
<dbReference type="Proteomes" id="UP000234254">
    <property type="component" value="Unassembled WGS sequence"/>
</dbReference>
<keyword evidence="3 5" id="KW-0371">Homeobox</keyword>
<dbReference type="InterPro" id="IPR050453">
    <property type="entry name" value="LIM_Homeobox_TF"/>
</dbReference>
<feature type="compositionally biased region" description="Low complexity" evidence="7">
    <location>
        <begin position="504"/>
        <end position="520"/>
    </location>
</feature>
<feature type="region of interest" description="Disordered" evidence="7">
    <location>
        <begin position="11"/>
        <end position="182"/>
    </location>
</feature>
<name>A0A2I1CQP2_ASPC2</name>
<accession>A0A2I1CQP2</accession>
<dbReference type="GeneID" id="36543755"/>
<dbReference type="InterPro" id="IPR001356">
    <property type="entry name" value="HD"/>
</dbReference>
<protein>
    <submittedName>
        <fullName evidence="9">Homeobox transcription factor</fullName>
    </submittedName>
</protein>
<keyword evidence="4 5" id="KW-0539">Nucleus</keyword>
<evidence type="ECO:0000256" key="3">
    <source>
        <dbReference type="ARBA" id="ARBA00023155"/>
    </source>
</evidence>
<evidence type="ECO:0000313" key="9">
    <source>
        <dbReference type="EMBL" id="PKX99936.1"/>
    </source>
</evidence>
<feature type="compositionally biased region" description="Basic and acidic residues" evidence="7">
    <location>
        <begin position="166"/>
        <end position="176"/>
    </location>
</feature>
<feature type="region of interest" description="Disordered" evidence="7">
    <location>
        <begin position="403"/>
        <end position="423"/>
    </location>
</feature>
<keyword evidence="10" id="KW-1185">Reference proteome</keyword>
<gene>
    <name evidence="9" type="ORF">P168DRAFT_285752</name>
</gene>
<dbReference type="SMART" id="SM00389">
    <property type="entry name" value="HOX"/>
    <property type="match status" value="1"/>
</dbReference>
<evidence type="ECO:0000313" key="10">
    <source>
        <dbReference type="Proteomes" id="UP000234254"/>
    </source>
</evidence>
<proteinExistence type="predicted"/>
<comment type="caution">
    <text evidence="9">The sequence shown here is derived from an EMBL/GenBank/DDBJ whole genome shotgun (WGS) entry which is preliminary data.</text>
</comment>
<dbReference type="InterPro" id="IPR009057">
    <property type="entry name" value="Homeodomain-like_sf"/>
</dbReference>
<dbReference type="Pfam" id="PF00046">
    <property type="entry name" value="Homeodomain"/>
    <property type="match status" value="1"/>
</dbReference>
<dbReference type="GO" id="GO:0000977">
    <property type="term" value="F:RNA polymerase II transcription regulatory region sequence-specific DNA binding"/>
    <property type="evidence" value="ECO:0007669"/>
    <property type="project" value="TreeGrafter"/>
</dbReference>
<feature type="domain" description="Homeobox" evidence="8">
    <location>
        <begin position="177"/>
        <end position="238"/>
    </location>
</feature>
<sequence length="536" mass="58454">MSISGPCAWLSSLPPPVTSHLSGIQSNWPTASWNSEQAPSRPKVTPSKSIGRWEKDGEPSKPSPAAMHPAVIKAENALTAANRAGTSTPIRQPGADVPKGDARLQHPEAAGSSSQPGPEALKQGVSHIPAPEATPTIRRQSKDELADAFHDGDAMDSSDDGAGSPGEKRHSSDSKLEKKKMKRFRLTHNQTRFLMSEFTRQAHPDAAHRERLSREIPGLTPRQVQVWFQNRRAKLKRLTSNDRERMLKSRALPDDFDTTQVLRTPFEGKPSSDGPVLMTDGLQRLNDDDYVISPLSSASTTGHGFSSAGPDRSIDAYPSASLLASRAPGSLTDLHRNNRGTFPYPRSSSFSEASLSAGLHFPGRYRQDSIGYHGLPYARRPVDYTLHRPANGMVVGYDQQRQLEGSVSPTGQPEQSMPYSVDSQNQPVHGYQPPLTMPAPKGYSGMEMGSQMQSQGRQIPSIQSIPVSEAPDYRPYSYEHHPYSMNAAMPYSHANTSSMSLPASFPSDSTSVTASSSADPMRAKYGTQTFDYANYL</sequence>
<dbReference type="EMBL" id="MSFM01000017">
    <property type="protein sequence ID" value="PKX99936.1"/>
    <property type="molecule type" value="Genomic_DNA"/>
</dbReference>
<evidence type="ECO:0000256" key="1">
    <source>
        <dbReference type="ARBA" id="ARBA00004123"/>
    </source>
</evidence>
<feature type="region of interest" description="Disordered" evidence="7">
    <location>
        <begin position="496"/>
        <end position="520"/>
    </location>
</feature>
<dbReference type="AlphaFoldDB" id="A0A2I1CQP2"/>
<feature type="DNA-binding region" description="Homeobox" evidence="5">
    <location>
        <begin position="179"/>
        <end position="239"/>
    </location>
</feature>
<dbReference type="SUPFAM" id="SSF46689">
    <property type="entry name" value="Homeodomain-like"/>
    <property type="match status" value="1"/>
</dbReference>
<feature type="compositionally biased region" description="Polar residues" evidence="7">
    <location>
        <begin position="19"/>
        <end position="38"/>
    </location>
</feature>
<organism evidence="9 10">
    <name type="scientific">Aspergillus campestris (strain IBT 28561)</name>
    <dbReference type="NCBI Taxonomy" id="1392248"/>
    <lineage>
        <taxon>Eukaryota</taxon>
        <taxon>Fungi</taxon>
        <taxon>Dikarya</taxon>
        <taxon>Ascomycota</taxon>
        <taxon>Pezizomycotina</taxon>
        <taxon>Eurotiomycetes</taxon>
        <taxon>Eurotiomycetidae</taxon>
        <taxon>Eurotiales</taxon>
        <taxon>Aspergillaceae</taxon>
        <taxon>Aspergillus</taxon>
        <taxon>Aspergillus subgen. Circumdati</taxon>
    </lineage>
</organism>
<evidence type="ECO:0000256" key="5">
    <source>
        <dbReference type="PROSITE-ProRule" id="PRU00108"/>
    </source>
</evidence>
<dbReference type="Gene3D" id="1.10.10.60">
    <property type="entry name" value="Homeodomain-like"/>
    <property type="match status" value="1"/>
</dbReference>